<proteinExistence type="predicted"/>
<gene>
    <name evidence="2" type="ORF">SAMN04488528_1003118</name>
</gene>
<dbReference type="InterPro" id="IPR001387">
    <property type="entry name" value="Cro/C1-type_HTH"/>
</dbReference>
<dbReference type="OrthoDB" id="1913717at2"/>
<keyword evidence="3" id="KW-1185">Reference proteome</keyword>
<evidence type="ECO:0000259" key="1">
    <source>
        <dbReference type="PROSITE" id="PS50943"/>
    </source>
</evidence>
<reference evidence="2 3" key="1">
    <citation type="submission" date="2016-10" db="EMBL/GenBank/DDBJ databases">
        <authorList>
            <person name="de Groot N.N."/>
        </authorList>
    </citation>
    <scope>NUCLEOTIDE SEQUENCE [LARGE SCALE GENOMIC DNA]</scope>
    <source>
        <strain evidence="2 3">DSM 12271</strain>
    </source>
</reference>
<dbReference type="STRING" id="84698.SAMN04488528_1003118"/>
<sequence>MAIQDTRTLVWNERIQFLRRVKKWTQREAAEVCITNQKSFWRWETGRNYPIKRNQILIAKAFGVRVSDIFC</sequence>
<dbReference type="Gene3D" id="1.10.260.40">
    <property type="entry name" value="lambda repressor-like DNA-binding domains"/>
    <property type="match status" value="1"/>
</dbReference>
<name>A0A1I0VZC4_9CLOT</name>
<protein>
    <recommendedName>
        <fullName evidence="1">HTH cro/C1-type domain-containing protein</fullName>
    </recommendedName>
</protein>
<dbReference type="SUPFAM" id="SSF47413">
    <property type="entry name" value="lambda repressor-like DNA-binding domains"/>
    <property type="match status" value="1"/>
</dbReference>
<accession>A0A1I0VZC4</accession>
<feature type="domain" description="HTH cro/C1-type" evidence="1">
    <location>
        <begin position="15"/>
        <end position="69"/>
    </location>
</feature>
<evidence type="ECO:0000313" key="3">
    <source>
        <dbReference type="Proteomes" id="UP000198619"/>
    </source>
</evidence>
<dbReference type="EMBL" id="FOKI01000003">
    <property type="protein sequence ID" value="SFA81280.1"/>
    <property type="molecule type" value="Genomic_DNA"/>
</dbReference>
<dbReference type="PROSITE" id="PS50943">
    <property type="entry name" value="HTH_CROC1"/>
    <property type="match status" value="1"/>
</dbReference>
<dbReference type="Proteomes" id="UP000198619">
    <property type="component" value="Unassembled WGS sequence"/>
</dbReference>
<evidence type="ECO:0000313" key="2">
    <source>
        <dbReference type="EMBL" id="SFA81280.1"/>
    </source>
</evidence>
<dbReference type="AlphaFoldDB" id="A0A1I0VZC4"/>
<dbReference type="GO" id="GO:0003677">
    <property type="term" value="F:DNA binding"/>
    <property type="evidence" value="ECO:0007669"/>
    <property type="project" value="InterPro"/>
</dbReference>
<organism evidence="2 3">
    <name type="scientific">Clostridium frigidicarnis</name>
    <dbReference type="NCBI Taxonomy" id="84698"/>
    <lineage>
        <taxon>Bacteria</taxon>
        <taxon>Bacillati</taxon>
        <taxon>Bacillota</taxon>
        <taxon>Clostridia</taxon>
        <taxon>Eubacteriales</taxon>
        <taxon>Clostridiaceae</taxon>
        <taxon>Clostridium</taxon>
    </lineage>
</organism>
<dbReference type="CDD" id="cd00093">
    <property type="entry name" value="HTH_XRE"/>
    <property type="match status" value="1"/>
</dbReference>
<dbReference type="RefSeq" id="WP_090038672.1">
    <property type="nucleotide sequence ID" value="NZ_FOKI01000003.1"/>
</dbReference>
<dbReference type="InterPro" id="IPR010982">
    <property type="entry name" value="Lambda_DNA-bd_dom_sf"/>
</dbReference>